<dbReference type="Gene3D" id="3.40.50.150">
    <property type="entry name" value="Vaccinia Virus protein VP39"/>
    <property type="match status" value="1"/>
</dbReference>
<comment type="caution">
    <text evidence="2">The sequence shown here is derived from an EMBL/GenBank/DDBJ whole genome shotgun (WGS) entry which is preliminary data.</text>
</comment>
<evidence type="ECO:0000313" key="2">
    <source>
        <dbReference type="EMBL" id="KAK8730103.1"/>
    </source>
</evidence>
<feature type="domain" description="Methyltransferase FkbM" evidence="1">
    <location>
        <begin position="166"/>
        <end position="341"/>
    </location>
</feature>
<dbReference type="InterPro" id="IPR052514">
    <property type="entry name" value="SAM-dependent_MTase"/>
</dbReference>
<gene>
    <name evidence="2" type="ORF">OTU49_008450</name>
</gene>
<dbReference type="Proteomes" id="UP001445076">
    <property type="component" value="Unassembled WGS sequence"/>
</dbReference>
<sequence length="377" mass="41996">MPNWCRRPRIHRLLLIVLVVGTALVFVSLLLAAVGEDNDDSDTWPPHHLPHHQHRHYSQHAPKMTQDLVGPGVVVSVVEEESLLERLLPGGGAPHTLLILNMTHPPSPELHCLNTRCDPEYPVCPHDASNDRYISQQLLREGTWEPHIITLFSAALAYYPSSTVVDLGAHVGVYSLLGARLGAWAVAVEPVWSSAVRLHAGAVAGGVASKVTILLHAVADHRFHAKLHYREGNLGGTSVVKATPREAEIIRKSRPHDQVTTITLDHLKSFVNTSHVLLKIDVEGWECGAVLGGKIFLMEHFTPYIFMEWSVVANNRHKYHAPCRASALQQMVNWLASHGYHVHISKSGAPLNPAKLDTWRVGDIYWRHHSAPRLHQW</sequence>
<dbReference type="InterPro" id="IPR029063">
    <property type="entry name" value="SAM-dependent_MTases_sf"/>
</dbReference>
<dbReference type="InterPro" id="IPR006342">
    <property type="entry name" value="FkbM_mtfrase"/>
</dbReference>
<dbReference type="SUPFAM" id="SSF53335">
    <property type="entry name" value="S-adenosyl-L-methionine-dependent methyltransferases"/>
    <property type="match status" value="1"/>
</dbReference>
<reference evidence="2 3" key="1">
    <citation type="journal article" date="2024" name="BMC Genomics">
        <title>Genome assembly of redclaw crayfish (Cherax quadricarinatus) provides insights into its immune adaptation and hypoxia tolerance.</title>
        <authorList>
            <person name="Liu Z."/>
            <person name="Zheng J."/>
            <person name="Li H."/>
            <person name="Fang K."/>
            <person name="Wang S."/>
            <person name="He J."/>
            <person name="Zhou D."/>
            <person name="Weng S."/>
            <person name="Chi M."/>
            <person name="Gu Z."/>
            <person name="He J."/>
            <person name="Li F."/>
            <person name="Wang M."/>
        </authorList>
    </citation>
    <scope>NUCLEOTIDE SEQUENCE [LARGE SCALE GENOMIC DNA]</scope>
    <source>
        <strain evidence="2">ZL_2023a</strain>
    </source>
</reference>
<dbReference type="PANTHER" id="PTHR34203:SF15">
    <property type="entry name" value="SLL1173 PROTEIN"/>
    <property type="match status" value="1"/>
</dbReference>
<dbReference type="EMBL" id="JARKIK010000066">
    <property type="protein sequence ID" value="KAK8730103.1"/>
    <property type="molecule type" value="Genomic_DNA"/>
</dbReference>
<dbReference type="NCBIfam" id="TIGR01444">
    <property type="entry name" value="fkbM_fam"/>
    <property type="match status" value="1"/>
</dbReference>
<keyword evidence="3" id="KW-1185">Reference proteome</keyword>
<accession>A0AAW0WRQ8</accession>
<organism evidence="2 3">
    <name type="scientific">Cherax quadricarinatus</name>
    <name type="common">Australian red claw crayfish</name>
    <dbReference type="NCBI Taxonomy" id="27406"/>
    <lineage>
        <taxon>Eukaryota</taxon>
        <taxon>Metazoa</taxon>
        <taxon>Ecdysozoa</taxon>
        <taxon>Arthropoda</taxon>
        <taxon>Crustacea</taxon>
        <taxon>Multicrustacea</taxon>
        <taxon>Malacostraca</taxon>
        <taxon>Eumalacostraca</taxon>
        <taxon>Eucarida</taxon>
        <taxon>Decapoda</taxon>
        <taxon>Pleocyemata</taxon>
        <taxon>Astacidea</taxon>
        <taxon>Parastacoidea</taxon>
        <taxon>Parastacidae</taxon>
        <taxon>Cherax</taxon>
    </lineage>
</organism>
<dbReference type="Pfam" id="PF05050">
    <property type="entry name" value="Methyltransf_21"/>
    <property type="match status" value="1"/>
</dbReference>
<evidence type="ECO:0000313" key="3">
    <source>
        <dbReference type="Proteomes" id="UP001445076"/>
    </source>
</evidence>
<evidence type="ECO:0000259" key="1">
    <source>
        <dbReference type="Pfam" id="PF05050"/>
    </source>
</evidence>
<name>A0AAW0WRQ8_CHEQU</name>
<proteinExistence type="predicted"/>
<dbReference type="PANTHER" id="PTHR34203">
    <property type="entry name" value="METHYLTRANSFERASE, FKBM FAMILY PROTEIN"/>
    <property type="match status" value="1"/>
</dbReference>
<dbReference type="AlphaFoldDB" id="A0AAW0WRQ8"/>
<protein>
    <recommendedName>
        <fullName evidence="1">Methyltransferase FkbM domain-containing protein</fullName>
    </recommendedName>
</protein>